<dbReference type="Pfam" id="PF05022">
    <property type="entry name" value="SRP40_C"/>
    <property type="match status" value="1"/>
</dbReference>
<sequence>MEESPAVDFDVLFYDHLIKEEPKLVNRVFSAQRRDELEKRRRSSGNFKPLKDVVLEYNKIVCRKRNANGIIDSPVAKKVLRQDPNKSLDSDYPIKQIAAKLVSNAEIKQLRVPGSSVGPDSDISKNKSIGLVNEPNNGISSSSSDSSASDKDDGKMSMVGYNFWVFVKTGSKQLISKANTTPQTKFFSSSLGLVDVINKKAKTREPHFSTVVEKNSSPNFSKSLSPDSQAKELRRAIKCRKSVVNSTGKNKIHSSSSSNDSDEAVKVGHRAASSAKQTTMIKEGSESSSSDDDVQGKAVGSIPGKMLSEKSNISLTKNAAAGGKPSRNSSSSTSSSDDDDDNIGGNLKKKAFRKVIPAVSNIKLKNNATSARKPRSSVSDSSSSSNEDDGNINSKENIPRKAIPSASNINSKNGAPAIKPAESSSDSSSSNDDVNMSPREKTPKKESPAVPSANLKGSTLGRKVSANSSDSTSSSGYDGVNVNLKEKILKKAVPAMSNVRNTALARRSPGSSSDSTSSSEGDIDVNLKAKTSKRMNLAASNASVKSTASAPKLPESSSDSTSSSEDDGDISAKEKLPKKTAAAMSKVDLKNLIPANEPSRSSSDSISSSDDSDGDVNLKEKTFKKAVPVMLDANLKNLTPGKLPDSSSDSTSSSTDGDVGMNLGGKTRKKLISNAKSKKDSTPASKLSGNSSDTTSSGDDVNGNLKLVIQEEVPKKVLIMPNFDLKKNTSVLRKVSESSSDSISSSDDDAEDHQSLVKGSTSEYFAVERSESFKDNISLSKKIPETLTKVSRTAAISVRNVQDTEDSDSDSESANGEIPAKKPKLQVQQDAQIARKEGFDTNSSDSSDNSSGNTTNTGQKKVVALDGKVKSSTVKRSSSSSSNSDDSDSRRAKQRISTVKVIGTKTIANENTSSSDSDSDSGSEKAQTATATEQSKKPTQPAISRSKMKSNPSFSDSSSDSGTISVSGKTAQKQQSASKLQYQEKVNGNQKVRDHNISGDAETRGATPEVTPVHIELPIKNVEESSSESTSSSDEADASPLKHSGQKVAVKSLVNSKLSIGRDSDTSSDSDFNEVAKTDSKGPQRKTEPMIVSRKNTGTFTHKDSTSSDSSSESDAVTEKGNIKSFFKQVNSGITCGDIPTKQTLTKHRKTAFEKDSGKMDCDSSSDSSESNTNDAVVLKKRNFHPVRKEMDQSLPDDADSDNSGRMAECNVRKTMDMLKEGIKKKQGWKEDASTDLKKGGNGLKNMGSDQNIFGKSGKKQQVVKNEPFHRVKTSKDELDDRFRDNSYRAKTYDHWGKKAYEDLRNVQGKGFRHEKTKKKRGSYSGGGTKIDTSSHSIKFDSDSD</sequence>
<feature type="compositionally biased region" description="Low complexity" evidence="1">
    <location>
        <begin position="599"/>
        <end position="609"/>
    </location>
</feature>
<feature type="compositionally biased region" description="Basic residues" evidence="1">
    <location>
        <begin position="1311"/>
        <end position="1322"/>
    </location>
</feature>
<dbReference type="InterPro" id="IPR039191">
    <property type="entry name" value="Nopp140-like"/>
</dbReference>
<feature type="compositionally biased region" description="Low complexity" evidence="1">
    <location>
        <begin position="688"/>
        <end position="702"/>
    </location>
</feature>
<feature type="compositionally biased region" description="Basic and acidic residues" evidence="1">
    <location>
        <begin position="1074"/>
        <end position="1088"/>
    </location>
</feature>
<dbReference type="GO" id="GO:0005654">
    <property type="term" value="C:nucleoplasm"/>
    <property type="evidence" value="ECO:0007669"/>
    <property type="project" value="TreeGrafter"/>
</dbReference>
<feature type="compositionally biased region" description="Low complexity" evidence="1">
    <location>
        <begin position="423"/>
        <end position="433"/>
    </location>
</feature>
<feature type="compositionally biased region" description="Low complexity" evidence="1">
    <location>
        <begin position="870"/>
        <end position="884"/>
    </location>
</feature>
<protein>
    <submittedName>
        <fullName evidence="4">Srp40 C-terminal domain-containing protein</fullName>
    </submittedName>
</protein>
<name>A0A915PXK6_9BILA</name>
<feature type="compositionally biased region" description="Basic and acidic residues" evidence="1">
    <location>
        <begin position="991"/>
        <end position="1003"/>
    </location>
</feature>
<accession>A0A915PXK6</accession>
<feature type="compositionally biased region" description="Polar residues" evidence="1">
    <location>
        <begin position="212"/>
        <end position="228"/>
    </location>
</feature>
<feature type="compositionally biased region" description="Low complexity" evidence="1">
    <location>
        <begin position="645"/>
        <end position="656"/>
    </location>
</feature>
<dbReference type="PANTHER" id="PTHR23216:SF1">
    <property type="entry name" value="NUCLEOLAR AND COILED-BODY PHOSPHOPROTEIN 1"/>
    <property type="match status" value="1"/>
</dbReference>
<dbReference type="Proteomes" id="UP000887581">
    <property type="component" value="Unplaced"/>
</dbReference>
<feature type="compositionally biased region" description="Low complexity" evidence="1">
    <location>
        <begin position="465"/>
        <end position="475"/>
    </location>
</feature>
<evidence type="ECO:0000256" key="1">
    <source>
        <dbReference type="SAM" id="MobiDB-lite"/>
    </source>
</evidence>
<feature type="compositionally biased region" description="Basic and acidic residues" evidence="1">
    <location>
        <begin position="1222"/>
        <end position="1239"/>
    </location>
</feature>
<feature type="region of interest" description="Disordered" evidence="1">
    <location>
        <begin position="1133"/>
        <end position="1206"/>
    </location>
</feature>
<feature type="region of interest" description="Disordered" evidence="1">
    <location>
        <begin position="1222"/>
        <end position="1262"/>
    </location>
</feature>
<feature type="region of interest" description="Disordered" evidence="1">
    <location>
        <begin position="207"/>
        <end position="619"/>
    </location>
</feature>
<evidence type="ECO:0000259" key="2">
    <source>
        <dbReference type="Pfam" id="PF05022"/>
    </source>
</evidence>
<dbReference type="GO" id="GO:0005730">
    <property type="term" value="C:nucleolus"/>
    <property type="evidence" value="ECO:0007669"/>
    <property type="project" value="InterPro"/>
</dbReference>
<feature type="domain" description="Srp40 C-terminal" evidence="2">
    <location>
        <begin position="1268"/>
        <end position="1340"/>
    </location>
</feature>
<feature type="compositionally biased region" description="Low complexity" evidence="1">
    <location>
        <begin position="508"/>
        <end position="519"/>
    </location>
</feature>
<feature type="compositionally biased region" description="Basic and acidic residues" evidence="1">
    <location>
        <begin position="1151"/>
        <end position="1162"/>
    </location>
</feature>
<proteinExistence type="predicted"/>
<feature type="compositionally biased region" description="Basic and acidic residues" evidence="1">
    <location>
        <begin position="438"/>
        <end position="447"/>
    </location>
</feature>
<feature type="region of interest" description="Disordered" evidence="1">
    <location>
        <begin position="729"/>
        <end position="762"/>
    </location>
</feature>
<feature type="compositionally biased region" description="Polar residues" evidence="1">
    <location>
        <begin position="538"/>
        <end position="549"/>
    </location>
</feature>
<feature type="compositionally biased region" description="Low complexity" evidence="1">
    <location>
        <begin position="949"/>
        <end position="967"/>
    </location>
</feature>
<keyword evidence="3" id="KW-1185">Reference proteome</keyword>
<feature type="compositionally biased region" description="Low complexity" evidence="1">
    <location>
        <begin position="840"/>
        <end position="858"/>
    </location>
</feature>
<organism evidence="3 4">
    <name type="scientific">Setaria digitata</name>
    <dbReference type="NCBI Taxonomy" id="48799"/>
    <lineage>
        <taxon>Eukaryota</taxon>
        <taxon>Metazoa</taxon>
        <taxon>Ecdysozoa</taxon>
        <taxon>Nematoda</taxon>
        <taxon>Chromadorea</taxon>
        <taxon>Rhabditida</taxon>
        <taxon>Spirurina</taxon>
        <taxon>Spiruromorpha</taxon>
        <taxon>Filarioidea</taxon>
        <taxon>Setariidae</taxon>
        <taxon>Setaria</taxon>
    </lineage>
</organism>
<feature type="compositionally biased region" description="Polar residues" evidence="1">
    <location>
        <begin position="924"/>
        <end position="943"/>
    </location>
</feature>
<feature type="region of interest" description="Disordered" evidence="1">
    <location>
        <begin position="1307"/>
        <end position="1345"/>
    </location>
</feature>
<evidence type="ECO:0000313" key="3">
    <source>
        <dbReference type="Proteomes" id="UP000887581"/>
    </source>
</evidence>
<feature type="region of interest" description="Disordered" evidence="1">
    <location>
        <begin position="635"/>
        <end position="702"/>
    </location>
</feature>
<feature type="compositionally biased region" description="Polar residues" evidence="1">
    <location>
        <begin position="968"/>
        <end position="990"/>
    </location>
</feature>
<reference evidence="4" key="1">
    <citation type="submission" date="2022-11" db="UniProtKB">
        <authorList>
            <consortium name="WormBaseParasite"/>
        </authorList>
    </citation>
    <scope>IDENTIFICATION</scope>
</reference>
<feature type="region of interest" description="Disordered" evidence="1">
    <location>
        <begin position="113"/>
        <end position="153"/>
    </location>
</feature>
<feature type="region of interest" description="Disordered" evidence="1">
    <location>
        <begin position="776"/>
        <end position="1118"/>
    </location>
</feature>
<dbReference type="InterPro" id="IPR007718">
    <property type="entry name" value="Srp40_C"/>
</dbReference>
<evidence type="ECO:0000313" key="4">
    <source>
        <dbReference type="WBParaSite" id="sdigi.contig334.g7528.t1"/>
    </source>
</evidence>
<dbReference type="WBParaSite" id="sdigi.contig334.g7528.t1">
    <property type="protein sequence ID" value="sdigi.contig334.g7528.t1"/>
    <property type="gene ID" value="sdigi.contig334.g7528"/>
</dbReference>
<dbReference type="PANTHER" id="PTHR23216">
    <property type="entry name" value="NUCLEOLAR AND COILED-BODY PHOSPHOPROTEIN 1"/>
    <property type="match status" value="1"/>
</dbReference>
<feature type="compositionally biased region" description="Low complexity" evidence="1">
    <location>
        <begin position="376"/>
        <end position="385"/>
    </location>
</feature>